<gene>
    <name evidence="4" type="ORF">KGF57_004043</name>
</gene>
<evidence type="ECO:0000259" key="3">
    <source>
        <dbReference type="PROSITE" id="PS50245"/>
    </source>
</evidence>
<dbReference type="Pfam" id="PF01302">
    <property type="entry name" value="CAP_GLY"/>
    <property type="match status" value="1"/>
</dbReference>
<evidence type="ECO:0000313" key="5">
    <source>
        <dbReference type="Proteomes" id="UP001204833"/>
    </source>
</evidence>
<feature type="domain" description="CAP-Gly" evidence="3">
    <location>
        <begin position="37"/>
        <end position="70"/>
    </location>
</feature>
<reference evidence="4 5" key="1">
    <citation type="journal article" date="2022" name="DNA Res.">
        <title>Genome analysis of five recently described species of the CUG-Ser clade uncovers Candida theae as a new hybrid lineage with pathogenic potential in the Candida parapsilosis species complex.</title>
        <authorList>
            <person name="Mixao V."/>
            <person name="Del Olmo V."/>
            <person name="Hegedusova E."/>
            <person name="Saus E."/>
            <person name="Pryszcz L."/>
            <person name="Cillingova A."/>
            <person name="Nosek J."/>
            <person name="Gabaldon T."/>
        </authorList>
    </citation>
    <scope>NUCLEOTIDE SEQUENCE [LARGE SCALE GENOMIC DNA]</scope>
    <source>
        <strain evidence="4 5">CBS 12239</strain>
    </source>
</reference>
<dbReference type="AlphaFoldDB" id="A0AAD5BBX1"/>
<dbReference type="EMBL" id="JAIHNG010000140">
    <property type="protein sequence ID" value="KAI5953051.1"/>
    <property type="molecule type" value="Genomic_DNA"/>
</dbReference>
<dbReference type="PROSITE" id="PS50245">
    <property type="entry name" value="CAP_GLY_2"/>
    <property type="match status" value="1"/>
</dbReference>
<comment type="caution">
    <text evidence="4">The sequence shown here is derived from an EMBL/GenBank/DDBJ whole genome shotgun (WGS) entry which is preliminary data.</text>
</comment>
<keyword evidence="1" id="KW-0433">Leucine-rich repeat</keyword>
<dbReference type="InterPro" id="IPR050333">
    <property type="entry name" value="SLRP"/>
</dbReference>
<keyword evidence="5" id="KW-1185">Reference proteome</keyword>
<protein>
    <recommendedName>
        <fullName evidence="3">CAP-Gly domain-containing protein</fullName>
    </recommendedName>
</protein>
<evidence type="ECO:0000313" key="4">
    <source>
        <dbReference type="EMBL" id="KAI5953051.1"/>
    </source>
</evidence>
<accession>A0AAD5BBX1</accession>
<dbReference type="RefSeq" id="XP_051607464.1">
    <property type="nucleotide sequence ID" value="XM_051753524.1"/>
</dbReference>
<name>A0AAD5BBX1_9ASCO</name>
<dbReference type="InterPro" id="IPR036859">
    <property type="entry name" value="CAP-Gly_dom_sf"/>
</dbReference>
<dbReference type="GeneID" id="76152101"/>
<dbReference type="SUPFAM" id="SSF74924">
    <property type="entry name" value="Cap-Gly domain"/>
    <property type="match status" value="1"/>
</dbReference>
<dbReference type="PANTHER" id="PTHR45712:SF26">
    <property type="entry name" value="LRRNT DOMAIN-CONTAINING PROTEIN"/>
    <property type="match status" value="1"/>
</dbReference>
<dbReference type="Gene3D" id="3.80.10.10">
    <property type="entry name" value="Ribonuclease Inhibitor"/>
    <property type="match status" value="2"/>
</dbReference>
<dbReference type="SUPFAM" id="SSF52047">
    <property type="entry name" value="RNI-like"/>
    <property type="match status" value="1"/>
</dbReference>
<sequence length="571" mass="64446">MRQYKPHDRISTKDNHIATIKYVGHLPQWGSQVTAYGLEWDDASRGKNNGQINGVSYFTPAVAESASFIKSTNKNINHDRKSFVQVVREQYLDVDQYEAKGITFGGKVVEEVGWLELNEFHSQLRNLTSLSLDHSLIYCVVHDGDGDIDVKDVFGGLCNLTNLDLSSNLFSSMDDIWQIVSRLPKLEVLNINGNRFGSYGKAIDPDADRCFTHASLRVLKMASTLTPITQVSSIVSRFPHLRELVLSGNYYSNDDVNKLNLCETSAIDSLDLSYNAITEIPTNLPQTIHNLNVSYCLISAIGNNNRKDSGKGYNDGASSIESLDVRRNQISAWSDINNLSQSFPKLTYLKINHNPIFDDLSVDDMTCQLIGRFECCSCGNQDVPGNGKENGKLGILNGSDLTSAEIENGELYFISKVMSRQYDPPNAARWEKLLHKYGKSDDKRKEHSVVNFQPKRWINLMLKVRHIDDSATEEDEAGQESARVGVEPAITSHYTTLSSHRFLKTTSILKFKGLISRLFLSNISILEFNVYYYINEDTNFATRYEFDNWSSCLNDFVLGEEQSIYIDLHQK</sequence>
<dbReference type="PANTHER" id="PTHR45712">
    <property type="entry name" value="AGAP008170-PA"/>
    <property type="match status" value="1"/>
</dbReference>
<proteinExistence type="predicted"/>
<evidence type="ECO:0000256" key="1">
    <source>
        <dbReference type="ARBA" id="ARBA00022614"/>
    </source>
</evidence>
<dbReference type="InterPro" id="IPR032675">
    <property type="entry name" value="LRR_dom_sf"/>
</dbReference>
<dbReference type="InterPro" id="IPR000938">
    <property type="entry name" value="CAP-Gly_domain"/>
</dbReference>
<dbReference type="Proteomes" id="UP001204833">
    <property type="component" value="Unassembled WGS sequence"/>
</dbReference>
<evidence type="ECO:0000256" key="2">
    <source>
        <dbReference type="ARBA" id="ARBA00022737"/>
    </source>
</evidence>
<dbReference type="SMART" id="SM01052">
    <property type="entry name" value="CAP_GLY"/>
    <property type="match status" value="1"/>
</dbReference>
<dbReference type="Gene3D" id="2.30.30.190">
    <property type="entry name" value="CAP Gly-rich-like domain"/>
    <property type="match status" value="1"/>
</dbReference>
<organism evidence="4 5">
    <name type="scientific">Candida theae</name>
    <dbReference type="NCBI Taxonomy" id="1198502"/>
    <lineage>
        <taxon>Eukaryota</taxon>
        <taxon>Fungi</taxon>
        <taxon>Dikarya</taxon>
        <taxon>Ascomycota</taxon>
        <taxon>Saccharomycotina</taxon>
        <taxon>Pichiomycetes</taxon>
        <taxon>Debaryomycetaceae</taxon>
        <taxon>Candida/Lodderomyces clade</taxon>
        <taxon>Candida</taxon>
    </lineage>
</organism>
<keyword evidence="2" id="KW-0677">Repeat</keyword>